<dbReference type="InterPro" id="IPR002843">
    <property type="entry name" value="ATPase_V0-cplx_csu/dsu"/>
</dbReference>
<name>A0A926EGS5_9FIRM</name>
<keyword evidence="1" id="KW-0813">Transport</keyword>
<dbReference type="InterPro" id="IPR044911">
    <property type="entry name" value="V-type_ATPase_csu/dsu_dom_3"/>
</dbReference>
<dbReference type="Proteomes" id="UP000655830">
    <property type="component" value="Unassembled WGS sequence"/>
</dbReference>
<evidence type="ECO:0000256" key="1">
    <source>
        <dbReference type="ARBA" id="ARBA00022448"/>
    </source>
</evidence>
<reference evidence="3" key="1">
    <citation type="submission" date="2020-08" db="EMBL/GenBank/DDBJ databases">
        <title>Genome public.</title>
        <authorList>
            <person name="Liu C."/>
            <person name="Sun Q."/>
        </authorList>
    </citation>
    <scope>NUCLEOTIDE SEQUENCE</scope>
    <source>
        <strain evidence="3">NSJ-12</strain>
    </source>
</reference>
<accession>A0A926EGS5</accession>
<dbReference type="PANTHER" id="PTHR38682">
    <property type="entry name" value="V-TYPE ATP SYNTHASE SUBUNIT C"/>
    <property type="match status" value="1"/>
</dbReference>
<protein>
    <submittedName>
        <fullName evidence="3">V-type ATPase subunit</fullName>
    </submittedName>
</protein>
<evidence type="ECO:0000313" key="4">
    <source>
        <dbReference type="Proteomes" id="UP000655830"/>
    </source>
</evidence>
<keyword evidence="4" id="KW-1185">Reference proteome</keyword>
<dbReference type="PANTHER" id="PTHR38682:SF1">
    <property type="entry name" value="V-TYPE ATP SYNTHASE SUBUNIT C"/>
    <property type="match status" value="1"/>
</dbReference>
<evidence type="ECO:0000256" key="2">
    <source>
        <dbReference type="ARBA" id="ARBA00023065"/>
    </source>
</evidence>
<dbReference type="PROSITE" id="PS50007">
    <property type="entry name" value="PIPLC_X_DOMAIN"/>
    <property type="match status" value="1"/>
</dbReference>
<comment type="caution">
    <text evidence="3">The sequence shown here is derived from an EMBL/GenBank/DDBJ whole genome shotgun (WGS) entry which is preliminary data.</text>
</comment>
<dbReference type="SUPFAM" id="SSF103486">
    <property type="entry name" value="V-type ATP synthase subunit C"/>
    <property type="match status" value="1"/>
</dbReference>
<dbReference type="RefSeq" id="WP_177669228.1">
    <property type="nucleotide sequence ID" value="NZ_JACRSY010000002.1"/>
</dbReference>
<dbReference type="AlphaFoldDB" id="A0A926EGS5"/>
<keyword evidence="2" id="KW-0406">Ion transport</keyword>
<dbReference type="GO" id="GO:0046961">
    <property type="term" value="F:proton-transporting ATPase activity, rotational mechanism"/>
    <property type="evidence" value="ECO:0007669"/>
    <property type="project" value="InterPro"/>
</dbReference>
<dbReference type="EMBL" id="JACRSY010000002">
    <property type="protein sequence ID" value="MBC8578202.1"/>
    <property type="molecule type" value="Genomic_DNA"/>
</dbReference>
<proteinExistence type="predicted"/>
<dbReference type="Pfam" id="PF01992">
    <property type="entry name" value="vATP-synt_AC39"/>
    <property type="match status" value="1"/>
</dbReference>
<dbReference type="InterPro" id="IPR036079">
    <property type="entry name" value="ATPase_csu/dsu_sf"/>
</dbReference>
<dbReference type="InterPro" id="IPR050873">
    <property type="entry name" value="V-ATPase_V0D/AC39_subunit"/>
</dbReference>
<dbReference type="Gene3D" id="1.10.132.50">
    <property type="entry name" value="ATP synthase (C/AC39) subunit, domain 3"/>
    <property type="match status" value="3"/>
</dbReference>
<organism evidence="3 4">
    <name type="scientific">Zhenhengia yiwuensis</name>
    <dbReference type="NCBI Taxonomy" id="2763666"/>
    <lineage>
        <taxon>Bacteria</taxon>
        <taxon>Bacillati</taxon>
        <taxon>Bacillota</taxon>
        <taxon>Clostridia</taxon>
        <taxon>Lachnospirales</taxon>
        <taxon>Lachnospiraceae</taxon>
        <taxon>Zhenhengia</taxon>
    </lineage>
</organism>
<gene>
    <name evidence="3" type="ORF">H8718_01430</name>
</gene>
<sequence length="343" mass="40619">MNAYASYNAINSKLHTRKKTLLTREDWNKVLNYTTVAQFTEFLKKRYGYSVHLEQSKIEDVHRGELEVILKRYVVYEIEKMIHYFSGPYKDFIKTLLLQYDIYDLQLILRAIAREENINDLQRHFVHSSHNTKVAYDKLIASGSVAQFVEGLKGTVFYEDLKTMTQEDVMKREFHMEMKLHILYYKLLMKKAKKLTPSDYEVVKKIIGLKIDCLNIQWIYRATKYYDISREEIMVYSLPGGNISYNSLKKLVYAKSFNEFERKVEKYLGADVFNRQGDTLLEKCMDTIIYKSIHKVNEENSIALPLRYIFVLQIEIEDLIAVTEGIRYGLDQDEIKKYLVYTL</sequence>
<evidence type="ECO:0000313" key="3">
    <source>
        <dbReference type="EMBL" id="MBC8578202.1"/>
    </source>
</evidence>